<protein>
    <recommendedName>
        <fullName evidence="4">DUF11 domain-containing protein</fullName>
    </recommendedName>
</protein>
<dbReference type="STRING" id="1798473.A3G50_00565"/>
<comment type="caution">
    <text evidence="2">The sequence shown here is derived from an EMBL/GenBank/DDBJ whole genome shotgun (WGS) entry which is preliminary data.</text>
</comment>
<dbReference type="Proteomes" id="UP000176633">
    <property type="component" value="Unassembled WGS sequence"/>
</dbReference>
<evidence type="ECO:0008006" key="4">
    <source>
        <dbReference type="Google" id="ProtNLM"/>
    </source>
</evidence>
<gene>
    <name evidence="2" type="ORF">A3G50_00565</name>
</gene>
<reference evidence="2 3" key="1">
    <citation type="journal article" date="2016" name="Nat. Commun.">
        <title>Thousands of microbial genomes shed light on interconnected biogeochemical processes in an aquifer system.</title>
        <authorList>
            <person name="Anantharaman K."/>
            <person name="Brown C.T."/>
            <person name="Hug L.A."/>
            <person name="Sharon I."/>
            <person name="Castelle C.J."/>
            <person name="Probst A.J."/>
            <person name="Thomas B.C."/>
            <person name="Singh A."/>
            <person name="Wilkins M.J."/>
            <person name="Karaoz U."/>
            <person name="Brodie E.L."/>
            <person name="Williams K.H."/>
            <person name="Hubbard S.S."/>
            <person name="Banfield J.F."/>
        </authorList>
    </citation>
    <scope>NUCLEOTIDE SEQUENCE [LARGE SCALE GENOMIC DNA]</scope>
</reference>
<sequence length="581" mass="63754">MSSNPFFAKWTRRFFWLAIAALIITLIGSGFFIFQYLQSRGLTMEVTGPAEVNIGVPFELIVDFNNQSKSVLKNARLSLSLPDGAVMLGASENQRIYGEDLGDIGVGSLARKSLRLVIIRDENTLKRFTAYISHGASGIGQARFEERRDFDLRVKESGVSLDMTPPDQVLSGEKFDIKISYRNISLENFSGLELQLDYPASFAFESANPKPAGANNVWELKNLAPDSAGDIIISGRLIGQEKSVFNFNAKLTMNVAGRRYLMNQKSGSLAVAPSPLGISVSLNEQENYVAQLGGQLVYVVSYQNNSGVGLADAVMKVKLTGELFDFNTLQSNANFNSTTNTLTWNASNMPELRVLSAGDTGLATFQIRVKDQFPIKRLGDKNYHLKAEAVIDSPTVPYYLSAGKTTGLAELDVKVAGLIKIETKVYFRDAASGLLNRGPWPPRVNQPTQYTVHWLISNYATDVRNVEVRAFLESGVSWTAQVKSNNGSSPVYNDRTQEIVWLINEIPATKGIVGQPLEAVFQIEAMPNIAQAGNYQPLIKETSITAFDKFSETRLQNQAVGVSSFLPDDLTVSQAKGIVGQ</sequence>
<name>A0A1F6C135_9BACT</name>
<proteinExistence type="predicted"/>
<feature type="transmembrane region" description="Helical" evidence="1">
    <location>
        <begin position="14"/>
        <end position="34"/>
    </location>
</feature>
<keyword evidence="1" id="KW-1133">Transmembrane helix</keyword>
<keyword evidence="1" id="KW-0472">Membrane</keyword>
<accession>A0A1F6C135</accession>
<evidence type="ECO:0000313" key="2">
    <source>
        <dbReference type="EMBL" id="OGG42871.1"/>
    </source>
</evidence>
<organism evidence="2 3">
    <name type="scientific">Candidatus Jorgensenbacteria bacterium RIFCSPLOWO2_12_FULL_42_11</name>
    <dbReference type="NCBI Taxonomy" id="1798473"/>
    <lineage>
        <taxon>Bacteria</taxon>
        <taxon>Candidatus Joergenseniibacteriota</taxon>
    </lineage>
</organism>
<dbReference type="AlphaFoldDB" id="A0A1F6C135"/>
<evidence type="ECO:0000313" key="3">
    <source>
        <dbReference type="Proteomes" id="UP000176633"/>
    </source>
</evidence>
<dbReference type="EMBL" id="MFKM01000033">
    <property type="protein sequence ID" value="OGG42871.1"/>
    <property type="molecule type" value="Genomic_DNA"/>
</dbReference>
<evidence type="ECO:0000256" key="1">
    <source>
        <dbReference type="SAM" id="Phobius"/>
    </source>
</evidence>
<keyword evidence="1" id="KW-0812">Transmembrane</keyword>